<proteinExistence type="predicted"/>
<sequence>MREMPTVEPLYTMRALYQTEHSITYSLLWGLIQHYSTIKSCPLVTILKTKTLVTRLSLLCTKTTLKSTKWRRDDQNWNRHVTLSQPIKLPHCLSRKKDVILPQSLVTL</sequence>
<protein>
    <submittedName>
        <fullName evidence="1">Uncharacterized protein</fullName>
    </submittedName>
</protein>
<evidence type="ECO:0000313" key="1">
    <source>
        <dbReference type="EMBL" id="CAG6776647.1"/>
    </source>
</evidence>
<accession>A0A8D9B557</accession>
<reference evidence="1" key="1">
    <citation type="submission" date="2021-05" db="EMBL/GenBank/DDBJ databases">
        <authorList>
            <person name="Alioto T."/>
            <person name="Alioto T."/>
            <person name="Gomez Garrido J."/>
        </authorList>
    </citation>
    <scope>NUCLEOTIDE SEQUENCE</scope>
</reference>
<name>A0A8D9B557_9HEMI</name>
<dbReference type="EMBL" id="HBUF01602857">
    <property type="protein sequence ID" value="CAG6776647.1"/>
    <property type="molecule type" value="Transcribed_RNA"/>
</dbReference>
<organism evidence="1">
    <name type="scientific">Cacopsylla melanoneura</name>
    <dbReference type="NCBI Taxonomy" id="428564"/>
    <lineage>
        <taxon>Eukaryota</taxon>
        <taxon>Metazoa</taxon>
        <taxon>Ecdysozoa</taxon>
        <taxon>Arthropoda</taxon>
        <taxon>Hexapoda</taxon>
        <taxon>Insecta</taxon>
        <taxon>Pterygota</taxon>
        <taxon>Neoptera</taxon>
        <taxon>Paraneoptera</taxon>
        <taxon>Hemiptera</taxon>
        <taxon>Sternorrhyncha</taxon>
        <taxon>Psylloidea</taxon>
        <taxon>Psyllidae</taxon>
        <taxon>Psyllinae</taxon>
        <taxon>Cacopsylla</taxon>
    </lineage>
</organism>
<dbReference type="AlphaFoldDB" id="A0A8D9B557"/>